<keyword evidence="6" id="KW-0238">DNA-binding</keyword>
<proteinExistence type="inferred from homology"/>
<gene>
    <name evidence="10" type="ORF">LY60_03274</name>
</gene>
<keyword evidence="5" id="KW-0680">Restriction system</keyword>
<dbReference type="Gene3D" id="3.40.50.150">
    <property type="entry name" value="Vaccinia Virus protein VP39"/>
    <property type="match status" value="1"/>
</dbReference>
<dbReference type="InterPro" id="IPR029063">
    <property type="entry name" value="SAM-dependent_MTases_sf"/>
</dbReference>
<dbReference type="GO" id="GO:0015667">
    <property type="term" value="F:site-specific DNA-methyltransferase (cytosine-N4-specific) activity"/>
    <property type="evidence" value="ECO:0007669"/>
    <property type="project" value="UniProtKB-EC"/>
</dbReference>
<dbReference type="RefSeq" id="WP_170226272.1">
    <property type="nucleotide sequence ID" value="NZ_VLKH01000012.1"/>
</dbReference>
<evidence type="ECO:0000256" key="1">
    <source>
        <dbReference type="ARBA" id="ARBA00010203"/>
    </source>
</evidence>
<comment type="catalytic activity">
    <reaction evidence="7">
        <text>a 2'-deoxycytidine in DNA + S-adenosyl-L-methionine = an N(4)-methyl-2'-deoxycytidine in DNA + S-adenosyl-L-homocysteine + H(+)</text>
        <dbReference type="Rhea" id="RHEA:16857"/>
        <dbReference type="Rhea" id="RHEA-COMP:11369"/>
        <dbReference type="Rhea" id="RHEA-COMP:13674"/>
        <dbReference type="ChEBI" id="CHEBI:15378"/>
        <dbReference type="ChEBI" id="CHEBI:57856"/>
        <dbReference type="ChEBI" id="CHEBI:59789"/>
        <dbReference type="ChEBI" id="CHEBI:85452"/>
        <dbReference type="ChEBI" id="CHEBI:137933"/>
        <dbReference type="EC" id="2.1.1.113"/>
    </reaction>
</comment>
<keyword evidence="11" id="KW-1185">Reference proteome</keyword>
<dbReference type="EC" id="2.1.1.-" evidence="8"/>
<dbReference type="GO" id="GO:0009307">
    <property type="term" value="P:DNA restriction-modification system"/>
    <property type="evidence" value="ECO:0007669"/>
    <property type="project" value="UniProtKB-KW"/>
</dbReference>
<feature type="domain" description="DNA methylase N-4/N-6" evidence="9">
    <location>
        <begin position="22"/>
        <end position="263"/>
    </location>
</feature>
<dbReference type="Proteomes" id="UP000315343">
    <property type="component" value="Unassembled WGS sequence"/>
</dbReference>
<evidence type="ECO:0000256" key="6">
    <source>
        <dbReference type="ARBA" id="ARBA00023125"/>
    </source>
</evidence>
<evidence type="ECO:0000259" key="9">
    <source>
        <dbReference type="Pfam" id="PF01555"/>
    </source>
</evidence>
<keyword evidence="2 10" id="KW-0489">Methyltransferase</keyword>
<dbReference type="SUPFAM" id="SSF53335">
    <property type="entry name" value="S-adenosyl-L-methionine-dependent methyltransferases"/>
    <property type="match status" value="1"/>
</dbReference>
<dbReference type="Pfam" id="PF01555">
    <property type="entry name" value="N6_N4_Mtase"/>
    <property type="match status" value="1"/>
</dbReference>
<dbReference type="InterPro" id="IPR017985">
    <property type="entry name" value="MeTrfase_CN4_CS"/>
</dbReference>
<dbReference type="GO" id="GO:0032259">
    <property type="term" value="P:methylation"/>
    <property type="evidence" value="ECO:0007669"/>
    <property type="project" value="UniProtKB-KW"/>
</dbReference>
<evidence type="ECO:0000256" key="4">
    <source>
        <dbReference type="ARBA" id="ARBA00022691"/>
    </source>
</evidence>
<evidence type="ECO:0000256" key="2">
    <source>
        <dbReference type="ARBA" id="ARBA00022603"/>
    </source>
</evidence>
<keyword evidence="4" id="KW-0949">S-adenosyl-L-methionine</keyword>
<name>A0A562J4E9_9FIRM</name>
<dbReference type="GO" id="GO:0003677">
    <property type="term" value="F:DNA binding"/>
    <property type="evidence" value="ECO:0007669"/>
    <property type="project" value="UniProtKB-KW"/>
</dbReference>
<evidence type="ECO:0000256" key="8">
    <source>
        <dbReference type="RuleBase" id="RU362026"/>
    </source>
</evidence>
<dbReference type="AlphaFoldDB" id="A0A562J4E9"/>
<reference evidence="10 11" key="1">
    <citation type="submission" date="2019-07" db="EMBL/GenBank/DDBJ databases">
        <title>Genomic Encyclopedia of Type Strains, Phase I: the one thousand microbial genomes (KMG-I) project.</title>
        <authorList>
            <person name="Kyrpides N."/>
        </authorList>
    </citation>
    <scope>NUCLEOTIDE SEQUENCE [LARGE SCALE GENOMIC DNA]</scope>
    <source>
        <strain evidence="10 11">DSM 13558</strain>
    </source>
</reference>
<sequence length="293" mass="34462">MNLTIYLKNSCTDMIEITNNSIDLILTSPPYWMLRDYEQQDQIGLGMTYKQFLYYLRNNIIECIRVLKEDSLAIFIVGDIRPKAGYGGKEEDSRCKTYPLQANIINIFEEFDYDLFSHIIWSKTSNKSSKIIPGNVDSEFVYPPYIHMDLSNEHILVFRKPGKRRDIPPREIYKLKGDVIDKKSEATIWLKPIWFIEPVNSKTTNHPAPFPSELVERLIRMFSLKEDTILDPFCGSGTTLKAAFKLERNAIGYEVNENYLKEIISHNNLYRYYLDDKGNYCYNSYQNWYWTLS</sequence>
<protein>
    <recommendedName>
        <fullName evidence="8">Methyltransferase</fullName>
        <ecNumber evidence="8">2.1.1.-</ecNumber>
    </recommendedName>
</protein>
<dbReference type="PRINTS" id="PR00508">
    <property type="entry name" value="S21N4MTFRASE"/>
</dbReference>
<comment type="caution">
    <text evidence="10">The sequence shown here is derived from an EMBL/GenBank/DDBJ whole genome shotgun (WGS) entry which is preliminary data.</text>
</comment>
<evidence type="ECO:0000256" key="5">
    <source>
        <dbReference type="ARBA" id="ARBA00022747"/>
    </source>
</evidence>
<evidence type="ECO:0000313" key="11">
    <source>
        <dbReference type="Proteomes" id="UP000315343"/>
    </source>
</evidence>
<evidence type="ECO:0000256" key="3">
    <source>
        <dbReference type="ARBA" id="ARBA00022679"/>
    </source>
</evidence>
<dbReference type="EMBL" id="VLKH01000012">
    <property type="protein sequence ID" value="TWH77765.1"/>
    <property type="molecule type" value="Genomic_DNA"/>
</dbReference>
<accession>A0A562J4E9</accession>
<dbReference type="InterPro" id="IPR002941">
    <property type="entry name" value="DNA_methylase_N4/N6"/>
</dbReference>
<dbReference type="PROSITE" id="PS00093">
    <property type="entry name" value="N4_MTASE"/>
    <property type="match status" value="1"/>
</dbReference>
<keyword evidence="3 10" id="KW-0808">Transferase</keyword>
<evidence type="ECO:0000256" key="7">
    <source>
        <dbReference type="ARBA" id="ARBA00049120"/>
    </source>
</evidence>
<dbReference type="GO" id="GO:0008170">
    <property type="term" value="F:N-methyltransferase activity"/>
    <property type="evidence" value="ECO:0007669"/>
    <property type="project" value="InterPro"/>
</dbReference>
<organism evidence="10 11">
    <name type="scientific">Sedimentibacter saalensis</name>
    <dbReference type="NCBI Taxonomy" id="130788"/>
    <lineage>
        <taxon>Bacteria</taxon>
        <taxon>Bacillati</taxon>
        <taxon>Bacillota</taxon>
        <taxon>Tissierellia</taxon>
        <taxon>Sedimentibacter</taxon>
    </lineage>
</organism>
<comment type="similarity">
    <text evidence="1">Belongs to the N(4)/N(6)-methyltransferase family. N(4) subfamily.</text>
</comment>
<evidence type="ECO:0000313" key="10">
    <source>
        <dbReference type="EMBL" id="TWH77765.1"/>
    </source>
</evidence>
<dbReference type="InterPro" id="IPR001091">
    <property type="entry name" value="RM_Methyltransferase"/>
</dbReference>